<evidence type="ECO:0000313" key="2">
    <source>
        <dbReference type="Proteomes" id="UP000822688"/>
    </source>
</evidence>
<protein>
    <submittedName>
        <fullName evidence="1">Uncharacterized protein</fullName>
    </submittedName>
</protein>
<gene>
    <name evidence="1" type="ORF">KC19_3G225100</name>
</gene>
<name>A0A8T0ILJ5_CERPU</name>
<proteinExistence type="predicted"/>
<dbReference type="Proteomes" id="UP000822688">
    <property type="component" value="Chromosome 3"/>
</dbReference>
<dbReference type="EMBL" id="CM026423">
    <property type="protein sequence ID" value="KAG0584640.1"/>
    <property type="molecule type" value="Genomic_DNA"/>
</dbReference>
<keyword evidence="2" id="KW-1185">Reference proteome</keyword>
<evidence type="ECO:0000313" key="1">
    <source>
        <dbReference type="EMBL" id="KAG0584640.1"/>
    </source>
</evidence>
<dbReference type="AlphaFoldDB" id="A0A8T0ILJ5"/>
<reference evidence="1" key="1">
    <citation type="submission" date="2020-06" db="EMBL/GenBank/DDBJ databases">
        <title>WGS assembly of Ceratodon purpureus strain R40.</title>
        <authorList>
            <person name="Carey S.B."/>
            <person name="Jenkins J."/>
            <person name="Shu S."/>
            <person name="Lovell J.T."/>
            <person name="Sreedasyam A."/>
            <person name="Maumus F."/>
            <person name="Tiley G.P."/>
            <person name="Fernandez-Pozo N."/>
            <person name="Barry K."/>
            <person name="Chen C."/>
            <person name="Wang M."/>
            <person name="Lipzen A."/>
            <person name="Daum C."/>
            <person name="Saski C.A."/>
            <person name="Payton A.C."/>
            <person name="Mcbreen J.C."/>
            <person name="Conrad R.E."/>
            <person name="Kollar L.M."/>
            <person name="Olsson S."/>
            <person name="Huttunen S."/>
            <person name="Landis J.B."/>
            <person name="Wickett N.J."/>
            <person name="Johnson M.G."/>
            <person name="Rensing S.A."/>
            <person name="Grimwood J."/>
            <person name="Schmutz J."/>
            <person name="Mcdaniel S.F."/>
        </authorList>
    </citation>
    <scope>NUCLEOTIDE SEQUENCE</scope>
    <source>
        <strain evidence="1">R40</strain>
    </source>
</reference>
<comment type="caution">
    <text evidence="1">The sequence shown here is derived from an EMBL/GenBank/DDBJ whole genome shotgun (WGS) entry which is preliminary data.</text>
</comment>
<accession>A0A8T0ILJ5</accession>
<sequence>MDTVVGYELQGSTEGKPIRRTNLEAGFSCNRRFSDKRARDSQTIARGCDVFTTSWASDLWRPCGGGRKGSQVGPRARRACTQTKGQEAWSRHFPDKRAPFFNYIVMAQTDMILRKSSPRILWTGIRPKKNLSKPNLKLTQQGWTWWR</sequence>
<organism evidence="1 2">
    <name type="scientific">Ceratodon purpureus</name>
    <name type="common">Fire moss</name>
    <name type="synonym">Dicranum purpureum</name>
    <dbReference type="NCBI Taxonomy" id="3225"/>
    <lineage>
        <taxon>Eukaryota</taxon>
        <taxon>Viridiplantae</taxon>
        <taxon>Streptophyta</taxon>
        <taxon>Embryophyta</taxon>
        <taxon>Bryophyta</taxon>
        <taxon>Bryophytina</taxon>
        <taxon>Bryopsida</taxon>
        <taxon>Dicranidae</taxon>
        <taxon>Pseudoditrichales</taxon>
        <taxon>Ditrichaceae</taxon>
        <taxon>Ceratodon</taxon>
    </lineage>
</organism>